<accession>A0A412TU66</accession>
<dbReference type="Gene3D" id="2.130.10.10">
    <property type="entry name" value="YVTN repeat-like/Quinoprotein amine dehydrogenase"/>
    <property type="match status" value="1"/>
</dbReference>
<dbReference type="InterPro" id="IPR011047">
    <property type="entry name" value="Quinoprotein_ADH-like_sf"/>
</dbReference>
<dbReference type="Proteomes" id="UP000284243">
    <property type="component" value="Unassembled WGS sequence"/>
</dbReference>
<comment type="caution">
    <text evidence="1">The sequence shown here is derived from an EMBL/GenBank/DDBJ whole genome shotgun (WGS) entry which is preliminary data.</text>
</comment>
<protein>
    <submittedName>
        <fullName evidence="1">WD40 repeat domain-containing protein</fullName>
    </submittedName>
</protein>
<sequence>MKKGILLSLLAVILLAVVVCAIWYINEEGKMRAGSKDSFIPYNSAVVVTINVGAELAPEIRQAFAADLKVFRRKLLVRITDTLQQQGLVKAHPYVVAARVEGKSDVAFLYVMDNKDVISRGEVTDFLNRTFAAGGEKVRKYDRHKIYTLKQGKEIAYFAVCGGIILLSDSDLYIEDGLKQFDLEEAGEGVKPHYQNLNKYFSAGAGINILLNTGAFTELMPLYIQVKKVFPHVDITRFFKWGALDGDFSSQGICLNGFMNYSGLDGSYIATLEKQQAREANIDGVLPSGLLSLGLLNLSNPAAYFAALDNYRYTVGQKENIFRRKQQFVKMFGKGREEELRDLLQGEFAVVDLAYNEATRERDGLIVASLKSGSLCKVVLEKMMKEYARFDNQSLENYLKEYNLDREKTFRYYLFPADDLAAVYWGYIFEGIKCRCVLVEDNYLIFASSESAVKSFARDYVHGSVIRDAEWYRHLKTRLAGKYNMAYFARTAEVLPFYTSLTQGSWQQFLTRRQKELSVFSTWAWQWSNEGDMLYTTLFLSTAEIKDEIRPHVLWQTKLDGKVSMKPVPVTNHVTGEKELFVQDDRHTVYLINDVGRVLWKLPLGQQINSEVYQVDLFKNGKLQYLFSTPDKMYLIDRNGNAAGRFPVAFKGKCEQGISVYDYDNNRNYRIFVPCENREVYLYGLDGKPVEGWNPQKTDKPVVSKVQHFRVADKDYIVFADRYRFYILDRKGKERVRVSSVFDLKPHTDVYLTRKGGQPVLVFAGKGGQVHVVNFSGQTETSRVEGLSDRFEMNIVDWDGNGTGDVLFTDGNRVLVTRLDGTPLFEKKMEAKTLGFPYVYRFSAKDVRVGLTDPEQNQLFLLSADGKLSKGFPITGDSPFSIVFLENDGFFLFAGTGNNTILKYKVQR</sequence>
<dbReference type="EMBL" id="QRYC01000005">
    <property type="protein sequence ID" value="RGU57366.1"/>
    <property type="molecule type" value="Genomic_DNA"/>
</dbReference>
<dbReference type="RefSeq" id="WP_046451011.1">
    <property type="nucleotide sequence ID" value="NZ_JADNGC010000003.1"/>
</dbReference>
<organism evidence="1 2">
    <name type="scientific">Odoribacter splanchnicus</name>
    <dbReference type="NCBI Taxonomy" id="28118"/>
    <lineage>
        <taxon>Bacteria</taxon>
        <taxon>Pseudomonadati</taxon>
        <taxon>Bacteroidota</taxon>
        <taxon>Bacteroidia</taxon>
        <taxon>Bacteroidales</taxon>
        <taxon>Odoribacteraceae</taxon>
        <taxon>Odoribacter</taxon>
    </lineage>
</organism>
<dbReference type="InterPro" id="IPR015943">
    <property type="entry name" value="WD40/YVTN_repeat-like_dom_sf"/>
</dbReference>
<name>A0A412TU66_9BACT</name>
<reference evidence="1 2" key="1">
    <citation type="submission" date="2018-08" db="EMBL/GenBank/DDBJ databases">
        <title>A genome reference for cultivated species of the human gut microbiota.</title>
        <authorList>
            <person name="Zou Y."/>
            <person name="Xue W."/>
            <person name="Luo G."/>
        </authorList>
    </citation>
    <scope>NUCLEOTIDE SEQUENCE [LARGE SCALE GENOMIC DNA]</scope>
    <source>
        <strain evidence="1 2">AF16-14</strain>
    </source>
</reference>
<evidence type="ECO:0000313" key="2">
    <source>
        <dbReference type="Proteomes" id="UP000284243"/>
    </source>
</evidence>
<dbReference type="SUPFAM" id="SSF50998">
    <property type="entry name" value="Quinoprotein alcohol dehydrogenase-like"/>
    <property type="match status" value="1"/>
</dbReference>
<evidence type="ECO:0000313" key="1">
    <source>
        <dbReference type="EMBL" id="RGU57366.1"/>
    </source>
</evidence>
<proteinExistence type="predicted"/>
<dbReference type="AlphaFoldDB" id="A0A412TU66"/>
<gene>
    <name evidence="1" type="ORF">DWW57_05225</name>
</gene>